<feature type="domain" description="Protein kinase" evidence="2">
    <location>
        <begin position="287"/>
        <end position="593"/>
    </location>
</feature>
<dbReference type="GO" id="GO:0005524">
    <property type="term" value="F:ATP binding"/>
    <property type="evidence" value="ECO:0007669"/>
    <property type="project" value="InterPro"/>
</dbReference>
<feature type="compositionally biased region" description="Low complexity" evidence="1">
    <location>
        <begin position="654"/>
        <end position="672"/>
    </location>
</feature>
<feature type="region of interest" description="Disordered" evidence="1">
    <location>
        <begin position="644"/>
        <end position="709"/>
    </location>
</feature>
<feature type="region of interest" description="Disordered" evidence="1">
    <location>
        <begin position="53"/>
        <end position="100"/>
    </location>
</feature>
<organism evidence="3 4">
    <name type="scientific">Fusarium sarcochroum</name>
    <dbReference type="NCBI Taxonomy" id="1208366"/>
    <lineage>
        <taxon>Eukaryota</taxon>
        <taxon>Fungi</taxon>
        <taxon>Dikarya</taxon>
        <taxon>Ascomycota</taxon>
        <taxon>Pezizomycotina</taxon>
        <taxon>Sordariomycetes</taxon>
        <taxon>Hypocreomycetidae</taxon>
        <taxon>Hypocreales</taxon>
        <taxon>Nectriaceae</taxon>
        <taxon>Fusarium</taxon>
        <taxon>Fusarium lateritium species complex</taxon>
    </lineage>
</organism>
<comment type="caution">
    <text evidence="3">The sequence shown here is derived from an EMBL/GenBank/DDBJ whole genome shotgun (WGS) entry which is preliminary data.</text>
</comment>
<reference evidence="3" key="1">
    <citation type="journal article" date="2020" name="BMC Genomics">
        <title>Correction to: Identification and distribution of gene clusters required for synthesis of sphingolipid metabolism inhibitors in diverse species of the filamentous fungus Fusarium.</title>
        <authorList>
            <person name="Kim H.S."/>
            <person name="Lohmar J.M."/>
            <person name="Busman M."/>
            <person name="Brown D.W."/>
            <person name="Naumann T.A."/>
            <person name="Divon H.H."/>
            <person name="Lysoe E."/>
            <person name="Uhlig S."/>
            <person name="Proctor R.H."/>
        </authorList>
    </citation>
    <scope>NUCLEOTIDE SEQUENCE</scope>
    <source>
        <strain evidence="3">NRRL 20472</strain>
    </source>
</reference>
<dbReference type="PROSITE" id="PS50011">
    <property type="entry name" value="PROTEIN_KINASE_DOM"/>
    <property type="match status" value="1"/>
</dbReference>
<protein>
    <recommendedName>
        <fullName evidence="2">Protein kinase domain-containing protein</fullName>
    </recommendedName>
</protein>
<dbReference type="PANTHER" id="PTHR24359:SF37">
    <property type="entry name" value="PROTEIN KINASE DOMAIN-CONTAINING PROTEIN"/>
    <property type="match status" value="1"/>
</dbReference>
<accession>A0A8H4XAN2</accession>
<feature type="compositionally biased region" description="Polar residues" evidence="1">
    <location>
        <begin position="734"/>
        <end position="743"/>
    </location>
</feature>
<dbReference type="Proteomes" id="UP000622797">
    <property type="component" value="Unassembled WGS sequence"/>
</dbReference>
<feature type="compositionally biased region" description="Polar residues" evidence="1">
    <location>
        <begin position="762"/>
        <end position="772"/>
    </location>
</feature>
<proteinExistence type="predicted"/>
<gene>
    <name evidence="3" type="ORF">FSARC_5211</name>
</gene>
<name>A0A8H4XAN2_9HYPO</name>
<reference evidence="3" key="2">
    <citation type="submission" date="2020-05" db="EMBL/GenBank/DDBJ databases">
        <authorList>
            <person name="Kim H.-S."/>
            <person name="Proctor R.H."/>
            <person name="Brown D.W."/>
        </authorList>
    </citation>
    <scope>NUCLEOTIDE SEQUENCE</scope>
    <source>
        <strain evidence="3">NRRL 20472</strain>
    </source>
</reference>
<feature type="region of interest" description="Disordered" evidence="1">
    <location>
        <begin position="728"/>
        <end position="792"/>
    </location>
</feature>
<evidence type="ECO:0000313" key="3">
    <source>
        <dbReference type="EMBL" id="KAF4967204.1"/>
    </source>
</evidence>
<dbReference type="OrthoDB" id="4062651at2759"/>
<dbReference type="InterPro" id="IPR011009">
    <property type="entry name" value="Kinase-like_dom_sf"/>
</dbReference>
<feature type="region of interest" description="Disordered" evidence="1">
    <location>
        <begin position="826"/>
        <end position="845"/>
    </location>
</feature>
<dbReference type="GO" id="GO:0004674">
    <property type="term" value="F:protein serine/threonine kinase activity"/>
    <property type="evidence" value="ECO:0007669"/>
    <property type="project" value="TreeGrafter"/>
</dbReference>
<evidence type="ECO:0000313" key="4">
    <source>
        <dbReference type="Proteomes" id="UP000622797"/>
    </source>
</evidence>
<dbReference type="EMBL" id="JABEXW010000249">
    <property type="protein sequence ID" value="KAF4967204.1"/>
    <property type="molecule type" value="Genomic_DNA"/>
</dbReference>
<evidence type="ECO:0000256" key="1">
    <source>
        <dbReference type="SAM" id="MobiDB-lite"/>
    </source>
</evidence>
<evidence type="ECO:0000259" key="2">
    <source>
        <dbReference type="PROSITE" id="PS50011"/>
    </source>
</evidence>
<feature type="compositionally biased region" description="Basic and acidic residues" evidence="1">
    <location>
        <begin position="777"/>
        <end position="789"/>
    </location>
</feature>
<dbReference type="Pfam" id="PF00069">
    <property type="entry name" value="Pkinase"/>
    <property type="match status" value="1"/>
</dbReference>
<feature type="compositionally biased region" description="Basic and acidic residues" evidence="1">
    <location>
        <begin position="744"/>
        <end position="760"/>
    </location>
</feature>
<dbReference type="SMART" id="SM00220">
    <property type="entry name" value="S_TKc"/>
    <property type="match status" value="1"/>
</dbReference>
<dbReference type="Gene3D" id="1.10.510.10">
    <property type="entry name" value="Transferase(Phosphotransferase) domain 1"/>
    <property type="match status" value="1"/>
</dbReference>
<dbReference type="SUPFAM" id="SSF56112">
    <property type="entry name" value="Protein kinase-like (PK-like)"/>
    <property type="match status" value="1"/>
</dbReference>
<feature type="compositionally biased region" description="Basic and acidic residues" evidence="1">
    <location>
        <begin position="81"/>
        <end position="94"/>
    </location>
</feature>
<dbReference type="InterPro" id="IPR000719">
    <property type="entry name" value="Prot_kinase_dom"/>
</dbReference>
<dbReference type="PANTHER" id="PTHR24359">
    <property type="entry name" value="SERINE/THREONINE-PROTEIN KINASE SBK1"/>
    <property type="match status" value="1"/>
</dbReference>
<sequence length="845" mass="95664">MAQVRTLSVIGQVQESLLVQSPQDSASHVQLTSQSATKRKYVAFSNDTVGISDVETPARDTHSSPGPLLADLPHSVTPYSSKEEASGEQFKDDDVSNGLPEDTLGNLIRDEMLEPADRTLEKFLPRDKLDDILTEERVIYTLRHEGGFPPERQEDIANEILHPTTSISSAQPHLGSRKEIFAILALIEKVPAIEDFIAEGLYDHHLPFNHVRELHCAKGGRRRQVMKTSDLEDPPQPIQLFSKWRDPEAESFEDRQWRIHVPVFSTARSDSLKPTHYILAQKAVPPYMSRKEVGRGGFSAVDKVEIHPGHVDSSVNLASCSTLNRSPYHPHLIRLLWTFSLGPNYHLVFPCADGNLMDLWKEHKTPPAQKHDHSIAVWFARQCLGIVEGLRMIHQDDSHRQLEGKRHGRHGDLKPENILWFRNFDSNEEGYSLGTLKISDFGLTRFHGTNSKSRIAADGVGGSPTYRAPEYDVYDEVSQSYDIWSLACVLLEFVTWYLKGWEEVDNFSEARKNEGRHPEMGEDTFFSYVRKDQKIHAKAKKSVAEEFQSLYEHENGSDFTLDLVQFIETGLLRMRPDRRKKCTDLHGIFNTFFKDCQKDPHYCLLRLKKPPSRKNTELSLLGPVEVSLSPKMGHALALQDRIHQNDDPVPQAPPRRGSGSSGLPSRPGSPLRKSYIRQDEAMKASQESIQTRLSIGQERDKRTSLDTNKPAFQQNMSDLMEEKEVGPHEGLFNKTPSNTTRQQESQHMDADRLRPDKGQDDGGSTQNGSISENPGEESSKSRPMEDSSRRTHNSKRRFLVFISYCFSLASNFSVGRETGIVSLDEDVTKETRDGQTESSFKRRAP</sequence>
<dbReference type="AlphaFoldDB" id="A0A8H4XAN2"/>
<dbReference type="CDD" id="cd00180">
    <property type="entry name" value="PKc"/>
    <property type="match status" value="1"/>
</dbReference>
<feature type="compositionally biased region" description="Basic and acidic residues" evidence="1">
    <location>
        <begin position="826"/>
        <end position="835"/>
    </location>
</feature>
<feature type="compositionally biased region" description="Polar residues" evidence="1">
    <location>
        <begin position="685"/>
        <end position="694"/>
    </location>
</feature>
<keyword evidence="4" id="KW-1185">Reference proteome</keyword>